<feature type="domain" description="Helicase ATP-binding" evidence="7">
    <location>
        <begin position="515"/>
        <end position="691"/>
    </location>
</feature>
<evidence type="ECO:0000256" key="6">
    <source>
        <dbReference type="SAM" id="MobiDB-lite"/>
    </source>
</evidence>
<dbReference type="InterPro" id="IPR014001">
    <property type="entry name" value="Helicase_ATP-bd"/>
</dbReference>
<keyword evidence="11" id="KW-1185">Reference proteome</keyword>
<sequence>MAVPHSFVLELPKMDIDTKRAYKLSAEVPSFGDLTALAELDHTRFRPGFFVNIAGPQDLETGAIGPHRDFCEKCHRLPTHQQDHGSSEFEDEGEQGGWVRCLKCPVATHWDCLTKTQREEILKLALEFDRAVWKDSALQSNVNAPKKRLGLEASQTTWFVCNYCRKGGLCMECLDAAQPPDTAQGEDVLMTDASPQSIRSDFVATIFRCFRCKRPAHYEHLPPPPGGTDIAHIIAHYAEHWQCTDCSFFHWDLDKILAWRPLLQPAAHSSNNSRNLCVLREYLVKWVGRGYGRAQWVPHMWLACINPVKLKNFLAGDSPGGLLEEPEHPAPHIVSQSSDFDGVPRMVPAPMPDAKRRIPAAWKTIERILDLLLWVDEAAAAQEGTAARDDGAQPSATLSLAEWEGQHGRTFSVGDAADVAWVFVKWDDLPYEEATWDSPPSDRDPSYYSSFEKGLCRFVTSRAVLIPAEGTPAEHHRVANGYHKLRIEQSAQLDLGQDPVFQLLDFQVDGFNWLCDNWWNRQPSILADEMGLGKTVQIAAFLGKVVGDFKAQPALVVVPNSTINNWVRELERWAPKLRVVAFYGDAKSRELIKKYELSHASKRPGFTSAKFHVLVTTYETLYGKDFTAVFKGQPRWEVLIVDEGQRLKSDASLLFRKLNELNTLHRIIMTGTPLNNNIRELFNLLNFLDPLVWNDQQSLAQQHEILTEDLIKQLHSQLRPYFLRRIKSQVLELPPKNEVIIPLSMTALQKEMYRSILSHNVDVMSNLAEPSAAGVAARGKLHNVLMHLRKCLQHPYIYDESIEPDGLHEQEEHEKMVDASAKLRFLRKLLPKLKARGRRVLLFSQFILALNVIEDFLTGEGHRFLRLDGNTKGKDRQKDIDEFNREGSDTFIFLLTTRAGGVGINLSSADTVIIYDPDFNPHQDLQAVARAYRFGQKNTCLVFKLMVKDSAEERIIQLGKKKLVLDHLIVQTMDHEEETIDDIASILTYGAQALFEPNVGARDVAYSDADIDKLIWNTEQEAQPSRQSDGGALSFPFAKVWATERGSLEDLTEDHADSWADTLQKLTDQRVNLKVTRAAPSGRGARRAAKSKKTYQLPGSSPAQISSPASADDSGSAYGDSSDSGSPVLVSPRESSRGTTNETVPLRWVQNMTQHGPQNGQHPDSETLAHLRENVLLSHAPLEERVATLNNIDHLLHERGHLHHVVGQPLLVIPLETIYNQ</sequence>
<dbReference type="SUPFAM" id="SSF52540">
    <property type="entry name" value="P-loop containing nucleoside triphosphate hydrolases"/>
    <property type="match status" value="2"/>
</dbReference>
<feature type="compositionally biased region" description="Low complexity" evidence="6">
    <location>
        <begin position="1100"/>
        <end position="1126"/>
    </location>
</feature>
<dbReference type="GO" id="GO:0016887">
    <property type="term" value="F:ATP hydrolysis activity"/>
    <property type="evidence" value="ECO:0007669"/>
    <property type="project" value="TreeGrafter"/>
</dbReference>
<dbReference type="Gene3D" id="3.40.50.10810">
    <property type="entry name" value="Tandem AAA-ATPase domain"/>
    <property type="match status" value="1"/>
</dbReference>
<keyword evidence="4" id="KW-0067">ATP-binding</keyword>
<dbReference type="AlphaFoldDB" id="A0AAW0B949"/>
<dbReference type="GO" id="GO:0005524">
    <property type="term" value="F:ATP binding"/>
    <property type="evidence" value="ECO:0007669"/>
    <property type="project" value="UniProtKB-KW"/>
</dbReference>
<dbReference type="PROSITE" id="PS51192">
    <property type="entry name" value="HELICASE_ATP_BIND_1"/>
    <property type="match status" value="1"/>
</dbReference>
<dbReference type="InterPro" id="IPR056616">
    <property type="entry name" value="Chromo_MIT1"/>
</dbReference>
<dbReference type="InterPro" id="IPR001650">
    <property type="entry name" value="Helicase_C-like"/>
</dbReference>
<evidence type="ECO:0000256" key="3">
    <source>
        <dbReference type="ARBA" id="ARBA00022801"/>
    </source>
</evidence>
<feature type="domain" description="Helicase C-terminal" evidence="8">
    <location>
        <begin position="825"/>
        <end position="976"/>
    </location>
</feature>
<organism evidence="9 11">
    <name type="scientific">Favolaschia claudopus</name>
    <dbReference type="NCBI Taxonomy" id="2862362"/>
    <lineage>
        <taxon>Eukaryota</taxon>
        <taxon>Fungi</taxon>
        <taxon>Dikarya</taxon>
        <taxon>Basidiomycota</taxon>
        <taxon>Agaricomycotina</taxon>
        <taxon>Agaricomycetes</taxon>
        <taxon>Agaricomycetidae</taxon>
        <taxon>Agaricales</taxon>
        <taxon>Marasmiineae</taxon>
        <taxon>Mycenaceae</taxon>
        <taxon>Favolaschia</taxon>
    </lineage>
</organism>
<name>A0AAW0B949_9AGAR</name>
<comment type="subcellular location">
    <subcellularLocation>
        <location evidence="1">Nucleus</location>
    </subcellularLocation>
</comment>
<dbReference type="Proteomes" id="UP001362999">
    <property type="component" value="Unassembled WGS sequence"/>
</dbReference>
<evidence type="ECO:0000259" key="7">
    <source>
        <dbReference type="PROSITE" id="PS51192"/>
    </source>
</evidence>
<keyword evidence="3 9" id="KW-0378">Hydrolase</keyword>
<evidence type="ECO:0000313" key="10">
    <source>
        <dbReference type="EMBL" id="KAK7027141.1"/>
    </source>
</evidence>
<dbReference type="EMBL" id="JAWWNJ010000030">
    <property type="protein sequence ID" value="KAK7027141.1"/>
    <property type="molecule type" value="Genomic_DNA"/>
</dbReference>
<dbReference type="InterPro" id="IPR016197">
    <property type="entry name" value="Chromo-like_dom_sf"/>
</dbReference>
<evidence type="ECO:0000256" key="4">
    <source>
        <dbReference type="ARBA" id="ARBA00022840"/>
    </source>
</evidence>
<feature type="region of interest" description="Disordered" evidence="6">
    <location>
        <begin position="1074"/>
        <end position="1143"/>
    </location>
</feature>
<dbReference type="Pfam" id="PF23615">
    <property type="entry name" value="Chromo_MIT1"/>
    <property type="match status" value="1"/>
</dbReference>
<evidence type="ECO:0000313" key="9">
    <source>
        <dbReference type="EMBL" id="KAK7021571.1"/>
    </source>
</evidence>
<evidence type="ECO:0000256" key="5">
    <source>
        <dbReference type="ARBA" id="ARBA00023242"/>
    </source>
</evidence>
<dbReference type="PANTHER" id="PTHR45623">
    <property type="entry name" value="CHROMODOMAIN-HELICASE-DNA-BINDING PROTEIN 3-RELATED-RELATED"/>
    <property type="match status" value="1"/>
</dbReference>
<dbReference type="SMART" id="SM00490">
    <property type="entry name" value="HELICc"/>
    <property type="match status" value="1"/>
</dbReference>
<dbReference type="SMART" id="SM00487">
    <property type="entry name" value="DEXDc"/>
    <property type="match status" value="1"/>
</dbReference>
<dbReference type="InterPro" id="IPR049730">
    <property type="entry name" value="SNF2/RAD54-like_C"/>
</dbReference>
<proteinExistence type="predicted"/>
<dbReference type="PANTHER" id="PTHR45623:SF17">
    <property type="entry name" value="CHROMODOMAIN-HELICASE-DNA-BINDING PROTEIN 3-RELATED"/>
    <property type="match status" value="1"/>
</dbReference>
<dbReference type="PROSITE" id="PS51194">
    <property type="entry name" value="HELICASE_CTER"/>
    <property type="match status" value="1"/>
</dbReference>
<evidence type="ECO:0000256" key="1">
    <source>
        <dbReference type="ARBA" id="ARBA00004123"/>
    </source>
</evidence>
<evidence type="ECO:0000259" key="8">
    <source>
        <dbReference type="PROSITE" id="PS51194"/>
    </source>
</evidence>
<evidence type="ECO:0000256" key="2">
    <source>
        <dbReference type="ARBA" id="ARBA00022741"/>
    </source>
</evidence>
<dbReference type="GO" id="GO:0140658">
    <property type="term" value="F:ATP-dependent chromatin remodeler activity"/>
    <property type="evidence" value="ECO:0007669"/>
    <property type="project" value="TreeGrafter"/>
</dbReference>
<dbReference type="EMBL" id="JAWWNJ010000038">
    <property type="protein sequence ID" value="KAK7021571.1"/>
    <property type="molecule type" value="Genomic_DNA"/>
</dbReference>
<dbReference type="InterPro" id="IPR038718">
    <property type="entry name" value="SNF2-like_sf"/>
</dbReference>
<reference evidence="9 11" key="1">
    <citation type="journal article" date="2024" name="J Genomics">
        <title>Draft genome sequencing and assembly of Favolaschia claudopus CIRM-BRFM 2984 isolated from oak limbs.</title>
        <authorList>
            <person name="Navarro D."/>
            <person name="Drula E."/>
            <person name="Chaduli D."/>
            <person name="Cazenave R."/>
            <person name="Ahrendt S."/>
            <person name="Wang J."/>
            <person name="Lipzen A."/>
            <person name="Daum C."/>
            <person name="Barry K."/>
            <person name="Grigoriev I.V."/>
            <person name="Favel A."/>
            <person name="Rosso M.N."/>
            <person name="Martin F."/>
        </authorList>
    </citation>
    <scope>NUCLEOTIDE SEQUENCE [LARGE SCALE GENOMIC DNA]</scope>
    <source>
        <strain evidence="9 11">CIRM-BRFM 2984</strain>
    </source>
</reference>
<dbReference type="InterPro" id="IPR000330">
    <property type="entry name" value="SNF2_N"/>
</dbReference>
<comment type="caution">
    <text evidence="9">The sequence shown here is derived from an EMBL/GenBank/DDBJ whole genome shotgun (WGS) entry which is preliminary data.</text>
</comment>
<dbReference type="Pfam" id="PF00176">
    <property type="entry name" value="SNF2-rel_dom"/>
    <property type="match status" value="1"/>
</dbReference>
<dbReference type="GO" id="GO:0042393">
    <property type="term" value="F:histone binding"/>
    <property type="evidence" value="ECO:0007669"/>
    <property type="project" value="TreeGrafter"/>
</dbReference>
<dbReference type="SUPFAM" id="SSF54160">
    <property type="entry name" value="Chromo domain-like"/>
    <property type="match status" value="1"/>
</dbReference>
<dbReference type="GO" id="GO:0005634">
    <property type="term" value="C:nucleus"/>
    <property type="evidence" value="ECO:0007669"/>
    <property type="project" value="UniProtKB-SubCell"/>
</dbReference>
<protein>
    <submittedName>
        <fullName evidence="9">P-loop containing nucleoside triphosphate hydrolase protein</fullName>
    </submittedName>
</protein>
<evidence type="ECO:0000313" key="11">
    <source>
        <dbReference type="Proteomes" id="UP001362999"/>
    </source>
</evidence>
<accession>A0AAW0B949</accession>
<dbReference type="GO" id="GO:0003677">
    <property type="term" value="F:DNA binding"/>
    <property type="evidence" value="ECO:0007669"/>
    <property type="project" value="TreeGrafter"/>
</dbReference>
<dbReference type="Pfam" id="PF00271">
    <property type="entry name" value="Helicase_C"/>
    <property type="match status" value="1"/>
</dbReference>
<keyword evidence="5" id="KW-0539">Nucleus</keyword>
<dbReference type="Gene3D" id="3.40.50.300">
    <property type="entry name" value="P-loop containing nucleotide triphosphate hydrolases"/>
    <property type="match status" value="1"/>
</dbReference>
<dbReference type="GO" id="GO:0000785">
    <property type="term" value="C:chromatin"/>
    <property type="evidence" value="ECO:0007669"/>
    <property type="project" value="TreeGrafter"/>
</dbReference>
<feature type="compositionally biased region" description="Basic residues" evidence="6">
    <location>
        <begin position="1084"/>
        <end position="1093"/>
    </location>
</feature>
<dbReference type="InterPro" id="IPR027417">
    <property type="entry name" value="P-loop_NTPase"/>
</dbReference>
<keyword evidence="2" id="KW-0547">Nucleotide-binding</keyword>
<dbReference type="CDD" id="cd18793">
    <property type="entry name" value="SF2_C_SNF"/>
    <property type="match status" value="1"/>
</dbReference>
<gene>
    <name evidence="10" type="ORF">R3P38DRAFT_3524852</name>
    <name evidence="9" type="ORF">R3P38DRAFT_3541146</name>
</gene>
<dbReference type="GO" id="GO:0003682">
    <property type="term" value="F:chromatin binding"/>
    <property type="evidence" value="ECO:0007669"/>
    <property type="project" value="TreeGrafter"/>
</dbReference>